<name>A0ABP4EY43_9ACTN</name>
<evidence type="ECO:0000313" key="2">
    <source>
        <dbReference type="EMBL" id="GAA1138988.1"/>
    </source>
</evidence>
<proteinExistence type="predicted"/>
<feature type="region of interest" description="Disordered" evidence="1">
    <location>
        <begin position="153"/>
        <end position="177"/>
    </location>
</feature>
<evidence type="ECO:0000256" key="1">
    <source>
        <dbReference type="SAM" id="MobiDB-lite"/>
    </source>
</evidence>
<keyword evidence="3" id="KW-1185">Reference proteome</keyword>
<dbReference type="Pfam" id="PF06240">
    <property type="entry name" value="COXG"/>
    <property type="match status" value="1"/>
</dbReference>
<dbReference type="Gene3D" id="3.30.530.20">
    <property type="match status" value="1"/>
</dbReference>
<gene>
    <name evidence="2" type="ORF">GCM10009606_18370</name>
</gene>
<dbReference type="Proteomes" id="UP001499979">
    <property type="component" value="Unassembled WGS sequence"/>
</dbReference>
<dbReference type="PANTHER" id="PTHR38588">
    <property type="entry name" value="BLL0334 PROTEIN"/>
    <property type="match status" value="1"/>
</dbReference>
<comment type="caution">
    <text evidence="2">The sequence shown here is derived from an EMBL/GenBank/DDBJ whole genome shotgun (WGS) entry which is preliminary data.</text>
</comment>
<dbReference type="CDD" id="cd07823">
    <property type="entry name" value="SRPBCC_5"/>
    <property type="match status" value="1"/>
</dbReference>
<reference evidence="3" key="1">
    <citation type="journal article" date="2019" name="Int. J. Syst. Evol. Microbiol.">
        <title>The Global Catalogue of Microorganisms (GCM) 10K type strain sequencing project: providing services to taxonomists for standard genome sequencing and annotation.</title>
        <authorList>
            <consortium name="The Broad Institute Genomics Platform"/>
            <consortium name="The Broad Institute Genome Sequencing Center for Infectious Disease"/>
            <person name="Wu L."/>
            <person name="Ma J."/>
        </authorList>
    </citation>
    <scope>NUCLEOTIDE SEQUENCE [LARGE SCALE GENOMIC DNA]</scope>
    <source>
        <strain evidence="3">JCM 11813</strain>
    </source>
</reference>
<organism evidence="2 3">
    <name type="scientific">Nocardioides aquiterrae</name>
    <dbReference type="NCBI Taxonomy" id="203799"/>
    <lineage>
        <taxon>Bacteria</taxon>
        <taxon>Bacillati</taxon>
        <taxon>Actinomycetota</taxon>
        <taxon>Actinomycetes</taxon>
        <taxon>Propionibacteriales</taxon>
        <taxon>Nocardioidaceae</taxon>
        <taxon>Nocardioides</taxon>
    </lineage>
</organism>
<dbReference type="InterPro" id="IPR023393">
    <property type="entry name" value="START-like_dom_sf"/>
</dbReference>
<accession>A0ABP4EY43</accession>
<sequence length="242" mass="24751">MKLQHTFVIPVARRDAWATLLDIGRVAQCFPGASLESVDGDEFTGSVKLKLGPITMTYAGRATFVEKDEAGYTLKVDASGRDKRGAGTARALVSAALTEDGAQGTTVALTTDLAITGKPAQFGRGVIEEVSSKILGQFAENLEASLSGPAAGDTAAEVGGGEAAARRGVHGAAPSGAATTVSATDEASLNMLSPAILVPLGKRLLPPLVGVAAGLLLIRAMTRSRRAEAPTIIFIDLGGDRP</sequence>
<evidence type="ECO:0000313" key="3">
    <source>
        <dbReference type="Proteomes" id="UP001499979"/>
    </source>
</evidence>
<dbReference type="RefSeq" id="WP_343907199.1">
    <property type="nucleotide sequence ID" value="NZ_BAAAJE010000006.1"/>
</dbReference>
<dbReference type="InterPro" id="IPR010419">
    <property type="entry name" value="CO_DH_gsu"/>
</dbReference>
<protein>
    <submittedName>
        <fullName evidence="2">SRPBCC family protein</fullName>
    </submittedName>
</protein>
<dbReference type="SUPFAM" id="SSF55961">
    <property type="entry name" value="Bet v1-like"/>
    <property type="match status" value="1"/>
</dbReference>
<dbReference type="EMBL" id="BAAAJE010000006">
    <property type="protein sequence ID" value="GAA1138988.1"/>
    <property type="molecule type" value="Genomic_DNA"/>
</dbReference>
<dbReference type="PANTHER" id="PTHR38588:SF1">
    <property type="entry name" value="BLL0334 PROTEIN"/>
    <property type="match status" value="1"/>
</dbReference>